<dbReference type="Pfam" id="PF18998">
    <property type="entry name" value="Flg_new_2"/>
    <property type="match status" value="6"/>
</dbReference>
<dbReference type="InterPro" id="IPR008969">
    <property type="entry name" value="CarboxyPept-like_regulatory"/>
</dbReference>
<dbReference type="Pfam" id="PF09479">
    <property type="entry name" value="Flg_new"/>
    <property type="match status" value="8"/>
</dbReference>
<dbReference type="InterPro" id="IPR013783">
    <property type="entry name" value="Ig-like_fold"/>
</dbReference>
<gene>
    <name evidence="3" type="ORF">AKG39_18225</name>
</gene>
<dbReference type="InterPro" id="IPR006637">
    <property type="entry name" value="ChW"/>
</dbReference>
<dbReference type="Proteomes" id="UP000036873">
    <property type="component" value="Unassembled WGS sequence"/>
</dbReference>
<feature type="domain" description="Bacterial repeat" evidence="2">
    <location>
        <begin position="953"/>
        <end position="1029"/>
    </location>
</feature>
<feature type="domain" description="Bacterial repeat" evidence="2">
    <location>
        <begin position="2431"/>
        <end position="2506"/>
    </location>
</feature>
<dbReference type="EMBL" id="LGYO01000067">
    <property type="protein sequence ID" value="KNZ40330.1"/>
    <property type="molecule type" value="Genomic_DNA"/>
</dbReference>
<dbReference type="Gene3D" id="3.80.10.10">
    <property type="entry name" value="Ribonuclease Inhibitor"/>
    <property type="match status" value="8"/>
</dbReference>
<dbReference type="InterPro" id="IPR013378">
    <property type="entry name" value="InlB-like_B-rpt"/>
</dbReference>
<comment type="subcellular location">
    <subcellularLocation>
        <location evidence="1">Cell envelope</location>
    </subcellularLocation>
</comment>
<dbReference type="InterPro" id="IPR026906">
    <property type="entry name" value="LRR_5"/>
</dbReference>
<dbReference type="PANTHER" id="PTHR45661">
    <property type="entry name" value="SURFACE ANTIGEN"/>
    <property type="match status" value="1"/>
</dbReference>
<evidence type="ECO:0000313" key="4">
    <source>
        <dbReference type="Proteomes" id="UP000036873"/>
    </source>
</evidence>
<dbReference type="STRING" id="52689.AKG39_18225"/>
<dbReference type="Gene3D" id="2.60.40.10">
    <property type="entry name" value="Immunoglobulins"/>
    <property type="match status" value="1"/>
</dbReference>
<dbReference type="InterPro" id="IPR042229">
    <property type="entry name" value="Listeria/Bacterioides_rpt_sf"/>
</dbReference>
<proteinExistence type="predicted"/>
<feature type="domain" description="Bacterial repeat" evidence="2">
    <location>
        <begin position="1400"/>
        <end position="1468"/>
    </location>
</feature>
<accession>A0A0L6TXN2</accession>
<dbReference type="InterPro" id="IPR053139">
    <property type="entry name" value="Surface_bspA-like"/>
</dbReference>
<dbReference type="SMART" id="SM00728">
    <property type="entry name" value="ChW"/>
    <property type="match status" value="3"/>
</dbReference>
<dbReference type="SUPFAM" id="SSF49464">
    <property type="entry name" value="Carboxypeptidase regulatory domain-like"/>
    <property type="match status" value="1"/>
</dbReference>
<protein>
    <recommendedName>
        <fullName evidence="2">Bacterial repeat domain-containing protein</fullName>
    </recommendedName>
</protein>
<dbReference type="InterPro" id="IPR032675">
    <property type="entry name" value="LRR_dom_sf"/>
</dbReference>
<reference evidence="4" key="1">
    <citation type="submission" date="2015-07" db="EMBL/GenBank/DDBJ databases">
        <title>Draft genome sequence of Acetobacterium bakii DSM 8293, a potential psychrophilic chemical producer through syngas fermentation.</title>
        <authorList>
            <person name="Song Y."/>
            <person name="Hwang S."/>
            <person name="Cho B.-K."/>
        </authorList>
    </citation>
    <scope>NUCLEOTIDE SEQUENCE [LARGE SCALE GENOMIC DNA]</scope>
    <source>
        <strain evidence="4">DSM 8239</strain>
    </source>
</reference>
<feature type="domain" description="Bacterial repeat" evidence="2">
    <location>
        <begin position="238"/>
        <end position="306"/>
    </location>
</feature>
<keyword evidence="4" id="KW-1185">Reference proteome</keyword>
<dbReference type="Gene3D" id="2.60.40.1120">
    <property type="entry name" value="Carboxypeptidase-like, regulatory domain"/>
    <property type="match status" value="1"/>
</dbReference>
<dbReference type="GO" id="GO:0030313">
    <property type="term" value="C:cell envelope"/>
    <property type="evidence" value="ECO:0007669"/>
    <property type="project" value="UniProtKB-SubCell"/>
</dbReference>
<dbReference type="Gene3D" id="2.60.40.4270">
    <property type="entry name" value="Listeria-Bacteroides repeat domain"/>
    <property type="match status" value="8"/>
</dbReference>
<dbReference type="PANTHER" id="PTHR45661:SF3">
    <property type="entry name" value="IG-LIKE DOMAIN-CONTAINING PROTEIN"/>
    <property type="match status" value="1"/>
</dbReference>
<dbReference type="Pfam" id="PF13620">
    <property type="entry name" value="CarboxypepD_reg"/>
    <property type="match status" value="2"/>
</dbReference>
<organism evidence="3 4">
    <name type="scientific">Acetobacterium bakii</name>
    <dbReference type="NCBI Taxonomy" id="52689"/>
    <lineage>
        <taxon>Bacteria</taxon>
        <taxon>Bacillati</taxon>
        <taxon>Bacillota</taxon>
        <taxon>Clostridia</taxon>
        <taxon>Eubacteriales</taxon>
        <taxon>Eubacteriaceae</taxon>
        <taxon>Acetobacterium</taxon>
    </lineage>
</organism>
<name>A0A0L6TXN2_9FIRM</name>
<dbReference type="SMART" id="SM00367">
    <property type="entry name" value="LRR_CC"/>
    <property type="match status" value="5"/>
</dbReference>
<dbReference type="SUPFAM" id="SSF52058">
    <property type="entry name" value="L domain-like"/>
    <property type="match status" value="6"/>
</dbReference>
<comment type="caution">
    <text evidence="3">The sequence shown here is derived from an EMBL/GenBank/DDBJ whole genome shotgun (WGS) entry which is preliminary data.</text>
</comment>
<dbReference type="Pfam" id="PF13306">
    <property type="entry name" value="LRR_5"/>
    <property type="match status" value="6"/>
</dbReference>
<evidence type="ECO:0000256" key="1">
    <source>
        <dbReference type="ARBA" id="ARBA00004196"/>
    </source>
</evidence>
<feature type="domain" description="Bacterial repeat" evidence="2">
    <location>
        <begin position="2011"/>
        <end position="2078"/>
    </location>
</feature>
<dbReference type="PATRIC" id="fig|52689.4.peg.3346"/>
<sequence>MEIKKMFSKTMGQRILSLMLVTIMVVGLFPPIPVQAADNVYGVLKSDSLVYATNEGNTELPGDEIDRNELTHLYVDNGVSSIEQNAFQYCPKLTTVSMPSVTTIGDSAFSNCSKLTSVFQPNVISIGNNSFQGCGSLSSVDLPEVLFIGAYGFSGCEALASVNSPKLTTIGDYAFDNCNNFANLTLGATPPTVDACAFGAAPRTNLTVAENSVSDYESADAFGTQGYWYDWALPYHLTVNNGITSGDYRIGTTVSVTANPAEDGMSFIDWTIDNKGPGFELVDKNKVTTTFVMPGKDAEVTAWYVADPVATFTVTFNENNGVDATTSQVISAGTPQNLTPNAFTRVGYSFTGWNTAVDGQGTSYADGVSFTATANTTLYAQWTASVPATPGYGVLRVDNKVYATNADNTKKDGGIIDRNIVTHLFVANDVTNIRMLSFFSCPTLIEVNMPHVTSIGDQAFYGCTKLTTINAPEVTTLGFWAFAECVNLNNITLGATPPSVMPDVFDKCPRTSLNIAGGNTSDAIALYETADANGSPGFWYGWQLVGQTYALSYNANDGAGSMSPQSFAPATAQPLTTNTFIRAGFAFNNWNTSADGTGTSYADGASFTATANTTLYAQWTENTPSPAAEPGYGVLRSGNKVYTTDVTNTKTDGVEMNIADVTHLYVADGVTAIAPVLFANRLNLIEVNAPSVTSIGESAFSGCVNLATINFPVVTSLGYEAFRDCAGLTTVSLPKVTTVNAYVFMDCSNLTTVDLSEALTLGEKAFSGCKKLSTITVPKVITIGTEVFVNCVGLTTVDLPAVMEVGDYAFFNCGGLKSINLPVATTIGKYAFNKCNDLITVDLPSVTTLSDYAFGFMNGLTSVRLPAITSIGVGAFYNCPVLANLAIVISPPTVGEDAFQGCPKTNISFIGVTTTAEIKSVVSAYDVSYAIANPTDERVGYWYGWALPHTLSVTDGTVNSPSDTGLYPTGTTISVTANTPPEGQRFVNWGTMQDRGIGDDDVVFADAKATTTTFVMPGRYTSVSAGFEAFTQYTVTFNANGGSGRMFAQIFNDVETKNLTHNAFTGVDCLFAGWNTRADGSGTAYADDAFFTASANTTLYAQWVYDYGVLKNDGKIYLSNSDNTKTDGQVINRNSVKHLFVDAGVTIIDEVVFQNCTNLVTVDLSKVASLIIKKDAFHGCTGLTTIDLKNVTSVGESSFEGCELLTTVDLQNATEIGTGSFGNCSGLTTVNIPKLTSIPKGAFYECSNLTTIDLSKVTTINELAFALCAKLKTVDLSAVTTVGFAAFGLCTSLENVELPLITTLPESLFSQCTALKTVSIPKVTELETCAFEECTALTDLTVGATPPTVGVEVFKDCSNKTNLKIDGGNTIKAIGDYNAVDDGDVRENYWYDWQLKIDVYALTVNGGTGGGNFAQGTDVTITAGTAPNGQRFKSWSQNGVTLAKATDATTTFVMPGNAVTVTAEYEAIPIITIDFNANEGVGTMPQQQVSNPSQTINTNVFTRTGYTFTGWNTSADGSGTHYVDGDTFTTSVNIVLYAQWSLLAEPGYGVLRDDNKVYATNLNNTKTDGEEMGNTLVTHLFVSSDVTAIDNSAFYKCINLTTVDLSQATSIAIGPSAFAECINLTTIDLSKVTSIGDHAFFKCSGLTTIDLSKVITIDAFAFCSCTGLTSVDLSEVTTISTGVFSLCSSLESVNMPKATEIKVGAFADCESFANIIVSTTPPHVELPTVLGVDIAFFNCPCTNLSIVGGNTLAAITEYKNISGTSDNSWYGWPLKANAYDLLVTGGTGGGHFAEGTEVTITAGTPPTTGQRFKSWTQNGIVLATDAITTFTMPGNAVTVTAEYEVIPVTSISYDANGGAGTTASQQISEGSPQALTKNAFSRAGYSFKDWNTSAAGTGAAYADGAAFSASNVTATTTLYAQWTENTYKVSATVVNGNGDKLSGAKIELKKGDTTIGAAVTTGADGSFSSVQVPKGGYSLVVSKDGFTVTTPVTVNDADIQLGAIVLYQTLTVNSGTGTGNYGEGATVTITAAAPAAGQRFTTWTVAGEGVTLNNAAAATTTFTMPANAVAVTANYEVIPITSISYDANSGTGTTASQQISEGSPQNLTKNAFSRAGYSFKDWNTSAVGTGTAYADGAAFSASNVTATTTLYAQWTENTPAEPGYGVLGHDGRVYTTNVDNTKTDGVVIDKATVQTTVTHLFAADDVKSIEDSAFCNCEVLTTVTMPKVTAIGEEAFNGCQALTSVEVPAVTLIDEGAFSMDDALVHINMAAVETINAGAFANCEKMETAEMPAATSIGIAAFANCRVLTTVKMPLITSINDQLFINDKALTTVEIPKVTSIGTAAFAGCGALTTVEVPTVTAIGMEAFSQCPLLSNLTVGATPPTVGKDSFKACKPTNLTIVGKTPAAIAAYEAADTSTPNGYWYGWALSYPLTVNKGTVNEATASGDYRIGTTVTIRATAPEDGQRFKEWTIQKGDVVLAKATDAETTFTMPGKTVEVTANYEAIPVTSISFDANSGAGTTASQQISAGSPQNLSVNTFTRVGYSFKNWNTSADGSGTAYADSAQFSASVTESVVLYAQWTDNKNTFTVSGTVADSADQPLSGAVVKLMQGNAQIGVSITTDVDGGFTINNVPNGNYNLVVSKNGVVVTTLVNINNADPGFSSAIILPDEKMNSEVVVKENTPAIVVGNLEQQFTDADKVLAAAGDLVEIKFTAEAEDETAPNVGNITAAAAATGRTVGMFIDFSVFKTIGSAAPDSLPELPSLIEVLIPLDASLQGKTDYTIYRYHGSAVEAITKIPNAQGEKIELIDDGATIKLSAKKFSTYAVAYAEAVPDPGPGPSPVQTYTLTYNENGGTGIMKEQVFAESTKQALIKNTFERTGFGFAGWNTKQDGTGTAYADGADFTAAATTTLYAQWTENEITLPDGVTYRTHIQNNGWETAWTSDGNRSGTEGQSLRLEAIEINLTGENLPAVAHIEYLTHVQNTGWETDWTRDGQPAGTEGQCLRLEAIQIRLVDMPGYSVQYRVHVQNQGWETAWSADGDSAGTEGQSLRLEAIEIRLVKTND</sequence>
<evidence type="ECO:0000313" key="3">
    <source>
        <dbReference type="EMBL" id="KNZ40330.1"/>
    </source>
</evidence>
<dbReference type="OrthoDB" id="9806342at2"/>
<dbReference type="Pfam" id="PF07538">
    <property type="entry name" value="ChW"/>
    <property type="match status" value="3"/>
</dbReference>
<feature type="domain" description="Bacterial repeat" evidence="2">
    <location>
        <begin position="1786"/>
        <end position="1846"/>
    </location>
</feature>
<dbReference type="NCBIfam" id="TIGR02543">
    <property type="entry name" value="List_Bact_rpt"/>
    <property type="match status" value="1"/>
</dbReference>
<dbReference type="InterPro" id="IPR044060">
    <property type="entry name" value="Bacterial_rp_domain"/>
</dbReference>
<evidence type="ECO:0000259" key="2">
    <source>
        <dbReference type="Pfam" id="PF18998"/>
    </source>
</evidence>
<dbReference type="InterPro" id="IPR006553">
    <property type="entry name" value="Leu-rich_rpt_Cys-con_subtyp"/>
</dbReference>
<dbReference type="SUPFAM" id="SSF49478">
    <property type="entry name" value="Cna protein B-type domain"/>
    <property type="match status" value="1"/>
</dbReference>